<dbReference type="Proteomes" id="UP000600139">
    <property type="component" value="Unassembled WGS sequence"/>
</dbReference>
<organism evidence="1 2">
    <name type="scientific">Luteolibacter yonseiensis</name>
    <dbReference type="NCBI Taxonomy" id="1144680"/>
    <lineage>
        <taxon>Bacteria</taxon>
        <taxon>Pseudomonadati</taxon>
        <taxon>Verrucomicrobiota</taxon>
        <taxon>Verrucomicrobiia</taxon>
        <taxon>Verrucomicrobiales</taxon>
        <taxon>Verrucomicrobiaceae</taxon>
        <taxon>Luteolibacter</taxon>
    </lineage>
</organism>
<keyword evidence="2" id="KW-1185">Reference proteome</keyword>
<comment type="caution">
    <text evidence="1">The sequence shown here is derived from an EMBL/GenBank/DDBJ whole genome shotgun (WGS) entry which is preliminary data.</text>
</comment>
<name>A0A934R4G1_9BACT</name>
<proteinExistence type="predicted"/>
<evidence type="ECO:0000313" key="1">
    <source>
        <dbReference type="EMBL" id="MBK1814999.1"/>
    </source>
</evidence>
<dbReference type="RefSeq" id="WP_200349945.1">
    <property type="nucleotide sequence ID" value="NZ_BAABHZ010000010.1"/>
</dbReference>
<dbReference type="AlphaFoldDB" id="A0A934R4G1"/>
<evidence type="ECO:0000313" key="2">
    <source>
        <dbReference type="Proteomes" id="UP000600139"/>
    </source>
</evidence>
<protein>
    <submittedName>
        <fullName evidence="1">Uncharacterized protein</fullName>
    </submittedName>
</protein>
<sequence>MTAPVEIHGLLSPSDWDDLEADSLIEPFVSGTNNRRSDKELARVLDLIDNLPTSETGKDGLA</sequence>
<accession>A0A934R4G1</accession>
<dbReference type="EMBL" id="JAENIK010000004">
    <property type="protein sequence ID" value="MBK1814999.1"/>
    <property type="molecule type" value="Genomic_DNA"/>
</dbReference>
<reference evidence="1" key="1">
    <citation type="submission" date="2021-01" db="EMBL/GenBank/DDBJ databases">
        <title>Modified the classification status of verrucomicrobia.</title>
        <authorList>
            <person name="Feng X."/>
        </authorList>
    </citation>
    <scope>NUCLEOTIDE SEQUENCE</scope>
    <source>
        <strain evidence="1">JCM 18052</strain>
    </source>
</reference>
<gene>
    <name evidence="1" type="ORF">JIN84_05195</name>
</gene>